<comment type="caution">
    <text evidence="2">The sequence shown here is derived from an EMBL/GenBank/DDBJ whole genome shotgun (WGS) entry which is preliminary data.</text>
</comment>
<evidence type="ECO:0000259" key="1">
    <source>
        <dbReference type="SMART" id="SM01321"/>
    </source>
</evidence>
<dbReference type="EMBL" id="AUZM01000090">
    <property type="protein sequence ID" value="ERT04575.1"/>
    <property type="molecule type" value="Genomic_DNA"/>
</dbReference>
<dbReference type="SUPFAM" id="SSF143422">
    <property type="entry name" value="Transposase IS200-like"/>
    <property type="match status" value="1"/>
</dbReference>
<evidence type="ECO:0000313" key="3">
    <source>
        <dbReference type="Proteomes" id="UP000017127"/>
    </source>
</evidence>
<dbReference type="AlphaFoldDB" id="U7QC26"/>
<dbReference type="Pfam" id="PF01797">
    <property type="entry name" value="Y1_Tnp"/>
    <property type="match status" value="1"/>
</dbReference>
<name>U7QC26_9CYAN</name>
<dbReference type="GO" id="GO:0003677">
    <property type="term" value="F:DNA binding"/>
    <property type="evidence" value="ECO:0007669"/>
    <property type="project" value="InterPro"/>
</dbReference>
<evidence type="ECO:0000313" key="2">
    <source>
        <dbReference type="EMBL" id="ERT04575.1"/>
    </source>
</evidence>
<dbReference type="InterPro" id="IPR036515">
    <property type="entry name" value="Transposase_17_sf"/>
</dbReference>
<dbReference type="InterPro" id="IPR002686">
    <property type="entry name" value="Transposase_17"/>
</dbReference>
<dbReference type="SMART" id="SM01321">
    <property type="entry name" value="Y1_Tnp"/>
    <property type="match status" value="1"/>
</dbReference>
<dbReference type="RefSeq" id="WP_023069174.1">
    <property type="nucleotide sequence ID" value="NZ_AUZM01000090.1"/>
</dbReference>
<dbReference type="PATRIC" id="fig|1348334.3.peg.5281"/>
<dbReference type="Gene3D" id="3.30.70.1290">
    <property type="entry name" value="Transposase IS200-like"/>
    <property type="match status" value="1"/>
</dbReference>
<dbReference type="GO" id="GO:0004803">
    <property type="term" value="F:transposase activity"/>
    <property type="evidence" value="ECO:0007669"/>
    <property type="project" value="InterPro"/>
</dbReference>
<dbReference type="Proteomes" id="UP000017127">
    <property type="component" value="Unassembled WGS sequence"/>
</dbReference>
<accession>U7QC26</accession>
<keyword evidence="3" id="KW-1185">Reference proteome</keyword>
<dbReference type="OrthoDB" id="9798161at2"/>
<protein>
    <submittedName>
        <fullName evidence="2">Transposase IS200 like family protein</fullName>
    </submittedName>
</protein>
<proteinExistence type="predicted"/>
<dbReference type="NCBIfam" id="NF033573">
    <property type="entry name" value="transpos_IS200"/>
    <property type="match status" value="1"/>
</dbReference>
<dbReference type="GO" id="GO:0006313">
    <property type="term" value="P:DNA transposition"/>
    <property type="evidence" value="ECO:0007669"/>
    <property type="project" value="InterPro"/>
</dbReference>
<reference evidence="2 3" key="1">
    <citation type="journal article" date="2013" name="Front. Microbiol.">
        <title>Comparative genomic analyses of the cyanobacterium, Lyngbya aestuarii BL J, a powerful hydrogen producer.</title>
        <authorList>
            <person name="Kothari A."/>
            <person name="Vaughn M."/>
            <person name="Garcia-Pichel F."/>
        </authorList>
    </citation>
    <scope>NUCLEOTIDE SEQUENCE [LARGE SCALE GENOMIC DNA]</scope>
    <source>
        <strain evidence="2 3">BL J</strain>
    </source>
</reference>
<dbReference type="PANTHER" id="PTHR33360:SF2">
    <property type="entry name" value="TRANSPOSASE FOR INSERTION SEQUENCE ELEMENT IS200"/>
    <property type="match status" value="1"/>
</dbReference>
<organism evidence="2 3">
    <name type="scientific">Lyngbya aestuarii BL J</name>
    <dbReference type="NCBI Taxonomy" id="1348334"/>
    <lineage>
        <taxon>Bacteria</taxon>
        <taxon>Bacillati</taxon>
        <taxon>Cyanobacteriota</taxon>
        <taxon>Cyanophyceae</taxon>
        <taxon>Oscillatoriophycideae</taxon>
        <taxon>Oscillatoriales</taxon>
        <taxon>Microcoleaceae</taxon>
        <taxon>Lyngbya</taxon>
    </lineage>
</organism>
<sequence>MSLWRLYYHIIWTTKERQPLITSDKEEKLYAYIINKANQLNCIIHAIGGIEDHIHLVVSIPPTLSISEFVKKIKGSSAHHMNHVLSTSSDKFTWQEGYGIFSMGYKQLEKAVTYVNNQKQHHLNQSLIFALEEATSKNDPPTIWQYSSEKTV</sequence>
<feature type="domain" description="Transposase IS200-like" evidence="1">
    <location>
        <begin position="3"/>
        <end position="118"/>
    </location>
</feature>
<dbReference type="PANTHER" id="PTHR33360">
    <property type="entry name" value="TRANSPOSASE FOR INSERTION SEQUENCE ELEMENT IS200"/>
    <property type="match status" value="1"/>
</dbReference>
<gene>
    <name evidence="2" type="ORF">M595_5490</name>
</gene>